<dbReference type="Gene3D" id="3.90.550.10">
    <property type="entry name" value="Spore Coat Polysaccharide Biosynthesis Protein SpsA, Chain A"/>
    <property type="match status" value="1"/>
</dbReference>
<dbReference type="Proteomes" id="UP000178302">
    <property type="component" value="Unassembled WGS sequence"/>
</dbReference>
<comment type="caution">
    <text evidence="1">The sequence shown here is derived from an EMBL/GenBank/DDBJ whole genome shotgun (WGS) entry which is preliminary data.</text>
</comment>
<dbReference type="EMBL" id="MHQZ01000013">
    <property type="protein sequence ID" value="OHA14310.1"/>
    <property type="molecule type" value="Genomic_DNA"/>
</dbReference>
<proteinExistence type="predicted"/>
<dbReference type="InterPro" id="IPR003329">
    <property type="entry name" value="Cytidylyl_trans"/>
</dbReference>
<dbReference type="CDD" id="cd02513">
    <property type="entry name" value="CMP-NeuAc_Synthase"/>
    <property type="match status" value="1"/>
</dbReference>
<dbReference type="PANTHER" id="PTHR21485:SF6">
    <property type="entry name" value="N-ACYLNEURAMINATE CYTIDYLYLTRANSFERASE-RELATED"/>
    <property type="match status" value="1"/>
</dbReference>
<dbReference type="SUPFAM" id="SSF53448">
    <property type="entry name" value="Nucleotide-diphospho-sugar transferases"/>
    <property type="match status" value="1"/>
</dbReference>
<name>A0A1G2LRP1_9BACT</name>
<dbReference type="InterPro" id="IPR029044">
    <property type="entry name" value="Nucleotide-diphossugar_trans"/>
</dbReference>
<evidence type="ECO:0008006" key="3">
    <source>
        <dbReference type="Google" id="ProtNLM"/>
    </source>
</evidence>
<sequence>MKILTVIPARGGSKGVPRKNIKMLGDFPLFVWTLKVAGKAGDVLTKIVVSTEDEEIAEVARKYGGEVVARPAELAQDSTKSEPVLTHALEVLESAGGKYDAVLLLSPTNPFRDPKFIREAADLFSTGKFDTIVGLKPVYKYSYDAKKNGEATPLYEKRANRQERKPVWLENGALYLASAKLVRNGEIFGKKIGFVMMDELSSVNIDESVDFLYADSIVKAGIFRL</sequence>
<gene>
    <name evidence="1" type="ORF">A2909_02190</name>
</gene>
<dbReference type="InterPro" id="IPR050793">
    <property type="entry name" value="CMP-NeuNAc_synthase"/>
</dbReference>
<dbReference type="GO" id="GO:0008781">
    <property type="term" value="F:N-acylneuraminate cytidylyltransferase activity"/>
    <property type="evidence" value="ECO:0007669"/>
    <property type="project" value="TreeGrafter"/>
</dbReference>
<accession>A0A1G2LRP1</accession>
<reference evidence="1 2" key="1">
    <citation type="journal article" date="2016" name="Nat. Commun.">
        <title>Thousands of microbial genomes shed light on interconnected biogeochemical processes in an aquifer system.</title>
        <authorList>
            <person name="Anantharaman K."/>
            <person name="Brown C.T."/>
            <person name="Hug L.A."/>
            <person name="Sharon I."/>
            <person name="Castelle C.J."/>
            <person name="Probst A.J."/>
            <person name="Thomas B.C."/>
            <person name="Singh A."/>
            <person name="Wilkins M.J."/>
            <person name="Karaoz U."/>
            <person name="Brodie E.L."/>
            <person name="Williams K.H."/>
            <person name="Hubbard S.S."/>
            <person name="Banfield J.F."/>
        </authorList>
    </citation>
    <scope>NUCLEOTIDE SEQUENCE [LARGE SCALE GENOMIC DNA]</scope>
</reference>
<evidence type="ECO:0000313" key="2">
    <source>
        <dbReference type="Proteomes" id="UP000178302"/>
    </source>
</evidence>
<dbReference type="AlphaFoldDB" id="A0A1G2LRP1"/>
<evidence type="ECO:0000313" key="1">
    <source>
        <dbReference type="EMBL" id="OHA14310.1"/>
    </source>
</evidence>
<dbReference type="PANTHER" id="PTHR21485">
    <property type="entry name" value="HAD SUPERFAMILY MEMBERS CMAS AND KDSC"/>
    <property type="match status" value="1"/>
</dbReference>
<organism evidence="1 2">
    <name type="scientific">Candidatus Tagabacteria bacterium RIFCSPLOWO2_01_FULL_39_11</name>
    <dbReference type="NCBI Taxonomy" id="1802295"/>
    <lineage>
        <taxon>Bacteria</taxon>
        <taxon>Candidatus Tagaibacteriota</taxon>
    </lineage>
</organism>
<protein>
    <recommendedName>
        <fullName evidence="3">Acylneuraminate cytidylyltransferase</fullName>
    </recommendedName>
</protein>
<dbReference type="Pfam" id="PF02348">
    <property type="entry name" value="CTP_transf_3"/>
    <property type="match status" value="1"/>
</dbReference>